<feature type="compositionally biased region" description="Acidic residues" evidence="1">
    <location>
        <begin position="462"/>
        <end position="472"/>
    </location>
</feature>
<keyword evidence="3" id="KW-0282">Flagellum</keyword>
<dbReference type="Gene3D" id="3.30.750.140">
    <property type="match status" value="1"/>
</dbReference>
<accession>A0A838CQK1</accession>
<dbReference type="InterPro" id="IPR021136">
    <property type="entry name" value="Flagellar_hook_control-like_C"/>
</dbReference>
<organism evidence="3 4">
    <name type="scientific">Halobacillus locisalis</name>
    <dbReference type="NCBI Taxonomy" id="220753"/>
    <lineage>
        <taxon>Bacteria</taxon>
        <taxon>Bacillati</taxon>
        <taxon>Bacillota</taxon>
        <taxon>Bacilli</taxon>
        <taxon>Bacillales</taxon>
        <taxon>Bacillaceae</taxon>
        <taxon>Halobacillus</taxon>
    </lineage>
</organism>
<evidence type="ECO:0000313" key="3">
    <source>
        <dbReference type="EMBL" id="MBA2174109.1"/>
    </source>
</evidence>
<keyword evidence="3" id="KW-0969">Cilium</keyword>
<gene>
    <name evidence="3" type="ORF">H0266_04250</name>
</gene>
<feature type="domain" description="Flagellar hook-length control protein-like C-terminal" evidence="2">
    <location>
        <begin position="365"/>
        <end position="430"/>
    </location>
</feature>
<keyword evidence="3" id="KW-0966">Cell projection</keyword>
<dbReference type="EMBL" id="JACEFG010000001">
    <property type="protein sequence ID" value="MBA2174109.1"/>
    <property type="molecule type" value="Genomic_DNA"/>
</dbReference>
<dbReference type="AlphaFoldDB" id="A0A838CQK1"/>
<dbReference type="CDD" id="cd17470">
    <property type="entry name" value="T3SS_Flik_C"/>
    <property type="match status" value="1"/>
</dbReference>
<sequence>MNGVMALMANPTQAKTLITADKKVEGGFQQLLSTLQMGVEQSEGEPKMSPEKVNQLLKKMESMLKEMGIELKDLFSKLEEGMSLENFFSDIEMKLISDQPHHKREGLEDIQKMIQNLDKVEFSQGSEQDPEQKTALIESMEQVLTELKSVVFPAEVERTPIKPIEGISVDVMQSTTSATKNAEANVQQLEKQLHTLWQKFQQLTKSVTTTSTTIEQAQNIDPKTAVAIKQVLQEMSKLIKANPQQAKEMLGQTLKQGGESQQLFKELFQSFQNRQNVPASYHQQTPVKGKDISKWVAQFAEKQQTESTQPKMNGMNGQAQATIPMTKVEQYVVHLNQNQSSQGKQQQFIQEFERVLQSSRLFSNRAGGMEMQLKLRPANMGDMMVRMVQMNGEMAVKILVSSQAAKEMLDGNMSQLRHMFSPQQVIVEKQEQLQSQQAFFQDTEFGEEEQGERGHKPTDDHDTQDDSNEEEELSFHDVLMNEKV</sequence>
<name>A0A838CQK1_9BACI</name>
<protein>
    <submittedName>
        <fullName evidence="3">Flagellar hook-length control protein FliK</fullName>
    </submittedName>
</protein>
<proteinExistence type="predicted"/>
<dbReference type="Proteomes" id="UP000571017">
    <property type="component" value="Unassembled WGS sequence"/>
</dbReference>
<evidence type="ECO:0000259" key="2">
    <source>
        <dbReference type="Pfam" id="PF02120"/>
    </source>
</evidence>
<keyword evidence="4" id="KW-1185">Reference proteome</keyword>
<comment type="caution">
    <text evidence="3">The sequence shown here is derived from an EMBL/GenBank/DDBJ whole genome shotgun (WGS) entry which is preliminary data.</text>
</comment>
<feature type="region of interest" description="Disordered" evidence="1">
    <location>
        <begin position="438"/>
        <end position="484"/>
    </location>
</feature>
<evidence type="ECO:0000313" key="4">
    <source>
        <dbReference type="Proteomes" id="UP000571017"/>
    </source>
</evidence>
<reference evidence="3 4" key="1">
    <citation type="journal article" date="2004" name="Extremophiles">
        <title>Halobacillus locisalis sp. nov., a halophilic bacterium isolated from a marine solar saltern of the Yellow Sea in Korea.</title>
        <authorList>
            <person name="Yoon J.H."/>
            <person name="Kang K.H."/>
            <person name="Oh T.K."/>
            <person name="Park Y.H."/>
        </authorList>
    </citation>
    <scope>NUCLEOTIDE SEQUENCE [LARGE SCALE GENOMIC DNA]</scope>
    <source>
        <strain evidence="3 4">KCTC 3788</strain>
    </source>
</reference>
<evidence type="ECO:0000256" key="1">
    <source>
        <dbReference type="SAM" id="MobiDB-lite"/>
    </source>
</evidence>
<dbReference type="Pfam" id="PF02120">
    <property type="entry name" value="Flg_hook"/>
    <property type="match status" value="1"/>
</dbReference>
<feature type="compositionally biased region" description="Basic and acidic residues" evidence="1">
    <location>
        <begin position="451"/>
        <end position="461"/>
    </location>
</feature>
<feature type="compositionally biased region" description="Basic and acidic residues" evidence="1">
    <location>
        <begin position="473"/>
        <end position="484"/>
    </location>
</feature>
<dbReference type="RefSeq" id="WP_181471124.1">
    <property type="nucleotide sequence ID" value="NZ_JACEFG010000001.1"/>
</dbReference>
<dbReference type="InterPro" id="IPR038610">
    <property type="entry name" value="FliK-like_C_sf"/>
</dbReference>